<keyword evidence="1" id="KW-0732">Signal</keyword>
<evidence type="ECO:0008006" key="3">
    <source>
        <dbReference type="Google" id="ProtNLM"/>
    </source>
</evidence>
<feature type="signal peptide" evidence="1">
    <location>
        <begin position="1"/>
        <end position="28"/>
    </location>
</feature>
<organism evidence="2">
    <name type="scientific">Tetraselmis chuii</name>
    <dbReference type="NCBI Taxonomy" id="63592"/>
    <lineage>
        <taxon>Eukaryota</taxon>
        <taxon>Viridiplantae</taxon>
        <taxon>Chlorophyta</taxon>
        <taxon>core chlorophytes</taxon>
        <taxon>Chlorodendrophyceae</taxon>
        <taxon>Chlorodendrales</taxon>
        <taxon>Chlorodendraceae</taxon>
        <taxon>Tetraselmis</taxon>
    </lineage>
</organism>
<name>A0A7S1SVL7_9CHLO</name>
<proteinExistence type="predicted"/>
<sequence>MVVRAVLVDRELCTVLLLLLASFPPGGAQRPPSFRAATTEHTLLPTARSKQCRAGGNCDTGVCSSTGRCTCAVLMGGERAAGRCRAVTRGWCLPPLRQLKSARAALLFELAAVAEGSKSSSAAAWMSRLFASAPHSLSTQQMAHFSLHSANELALGMMGTQRGSHPVSKIPAAPAPVPWTPSRSPSPMGCPWAVLSFGLPSFISPTAPPSRRPALLHRLQQLRGRGQLQLPAGESARLRNRCPHRRHSL</sequence>
<protein>
    <recommendedName>
        <fullName evidence="3">EGF-like domain-containing protein</fullName>
    </recommendedName>
</protein>
<evidence type="ECO:0000256" key="1">
    <source>
        <dbReference type="SAM" id="SignalP"/>
    </source>
</evidence>
<evidence type="ECO:0000313" key="2">
    <source>
        <dbReference type="EMBL" id="CAD9209741.1"/>
    </source>
</evidence>
<reference evidence="2" key="1">
    <citation type="submission" date="2021-01" db="EMBL/GenBank/DDBJ databases">
        <authorList>
            <person name="Corre E."/>
            <person name="Pelletier E."/>
            <person name="Niang G."/>
            <person name="Scheremetjew M."/>
            <person name="Finn R."/>
            <person name="Kale V."/>
            <person name="Holt S."/>
            <person name="Cochrane G."/>
            <person name="Meng A."/>
            <person name="Brown T."/>
            <person name="Cohen L."/>
        </authorList>
    </citation>
    <scope>NUCLEOTIDE SEQUENCE</scope>
    <source>
        <strain evidence="2">PLY429</strain>
    </source>
</reference>
<dbReference type="AlphaFoldDB" id="A0A7S1SVL7"/>
<gene>
    <name evidence="2" type="ORF">TCHU04912_LOCUS11980</name>
</gene>
<feature type="chain" id="PRO_5031388286" description="EGF-like domain-containing protein" evidence="1">
    <location>
        <begin position="29"/>
        <end position="249"/>
    </location>
</feature>
<accession>A0A7S1SVL7</accession>
<dbReference type="EMBL" id="HBGG01023059">
    <property type="protein sequence ID" value="CAD9209741.1"/>
    <property type="molecule type" value="Transcribed_RNA"/>
</dbReference>